<evidence type="ECO:0000313" key="1">
    <source>
        <dbReference type="EMBL" id="CAG9990670.1"/>
    </source>
</evidence>
<gene>
    <name evidence="1" type="ORF">CBYS24578_00006930</name>
</gene>
<dbReference type="EMBL" id="CABFNO020001476">
    <property type="protein sequence ID" value="CAG9990670.1"/>
    <property type="molecule type" value="Genomic_DNA"/>
</dbReference>
<dbReference type="OrthoDB" id="2426273at2759"/>
<dbReference type="PANTHER" id="PTHR39596:SF2">
    <property type="entry name" value="HET DOMAIN PROTEIN (AFU_ORTHOLOGUE AFUA_1G17550)-RELATED"/>
    <property type="match status" value="1"/>
</dbReference>
<accession>A0A9N9UKN5</accession>
<name>A0A9N9UKN5_9HYPO</name>
<evidence type="ECO:0008006" key="3">
    <source>
        <dbReference type="Google" id="ProtNLM"/>
    </source>
</evidence>
<keyword evidence="2" id="KW-1185">Reference proteome</keyword>
<dbReference type="Proteomes" id="UP000754883">
    <property type="component" value="Unassembled WGS sequence"/>
</dbReference>
<sequence>MDFLPRPQNSLYPCPEITLLSLEQYDGEDFYTYPERQGWGPRTPKKWGECFADPNHKFIAMVERWLLFGYLFTFFGKDKVKKTNFVDWKGNPPYPVLTMRELPRLFLTKDPVKSGSNFGLLLEIVLLNERFIRTNEGILIEEGANSEISLDQFIMEFNVEDVRSSYISLLTSIIFEMGNETYYQLVHQRPSLSRQFIAFNIATTNMLYTEFRLNGWCPADLVTIFQRFNTSCFYFLLNMTNPQPAADHLDILAVEATSTQTAQTTPSAPNGSARERQVLEQDQNHHSRDDRPLCTPQTCKARVFDDDTYKTKHATLDCSCDFVKADTSKLCEILHKASIPLIESVDPDDEHAEITFIEAQPGIKYVAISHVWSDGLGNTSENAIPRCQLQRLSRHGDYVYFWLDTICIPPDKICGCTCTPIKSCAPPCSGHELEAAQNISLGLMRKTYEDAEAVLVLDSWILETTCEGKSHIETLLKIFTSSWTRRLWTYQEGFLAKVLHFQFLDRTLDVDNAVIELQEYSDVIIRLTFLSPIMAAYWELRHHAQSHRLIRGRFWNLTLPLPGLTSEEGRTGEHTVRNDERSWTPEMYESVSEDQPEEGDEEKLARRLITAASAVYHRSTSVITDEPLCLGAVLGLDLGKIAATEPDYRAEKFWQMFQMVPKQLLFLSGPKIDVPNYRWAPLSLLRTSQPVLHSDGDKSQLSSWWDYNTEFIKRSENGRLVIYTKGFILSPASMTIAKYLWLRLPDSETICVMRPEQSDACDPSNDFKNGIRAEEDYGCKELAILTKSADSEVTHTSDCILVAIQKTGNDGVYCRRICTVELLALDPGSLHVGHVSSAEDMLQRLSLDLPESCVNRSGVVGALVLQEVRTLDWYVG</sequence>
<evidence type="ECO:0000313" key="2">
    <source>
        <dbReference type="Proteomes" id="UP000754883"/>
    </source>
</evidence>
<dbReference type="AlphaFoldDB" id="A0A9N9UKN5"/>
<proteinExistence type="predicted"/>
<reference evidence="2" key="1">
    <citation type="submission" date="2019-06" db="EMBL/GenBank/DDBJ databases">
        <authorList>
            <person name="Broberg M."/>
        </authorList>
    </citation>
    <scope>NUCLEOTIDE SEQUENCE [LARGE SCALE GENOMIC DNA]</scope>
</reference>
<reference evidence="1 2" key="2">
    <citation type="submission" date="2021-10" db="EMBL/GenBank/DDBJ databases">
        <authorList>
            <person name="Piombo E."/>
        </authorList>
    </citation>
    <scope>NUCLEOTIDE SEQUENCE [LARGE SCALE GENOMIC DNA]</scope>
</reference>
<dbReference type="PANTHER" id="PTHR39596">
    <property type="match status" value="1"/>
</dbReference>
<comment type="caution">
    <text evidence="1">The sequence shown here is derived from an EMBL/GenBank/DDBJ whole genome shotgun (WGS) entry which is preliminary data.</text>
</comment>
<protein>
    <recommendedName>
        <fullName evidence="3">Heterokaryon incompatibility domain-containing protein</fullName>
    </recommendedName>
</protein>
<organism evidence="1 2">
    <name type="scientific">Clonostachys byssicola</name>
    <dbReference type="NCBI Taxonomy" id="160290"/>
    <lineage>
        <taxon>Eukaryota</taxon>
        <taxon>Fungi</taxon>
        <taxon>Dikarya</taxon>
        <taxon>Ascomycota</taxon>
        <taxon>Pezizomycotina</taxon>
        <taxon>Sordariomycetes</taxon>
        <taxon>Hypocreomycetidae</taxon>
        <taxon>Hypocreales</taxon>
        <taxon>Bionectriaceae</taxon>
        <taxon>Clonostachys</taxon>
    </lineage>
</organism>